<dbReference type="PANTHER" id="PTHR22911">
    <property type="entry name" value="ACYL-MALONYL CONDENSING ENZYME-RELATED"/>
    <property type="match status" value="1"/>
</dbReference>
<protein>
    <submittedName>
        <fullName evidence="3">S-adenosylmethionine uptake transporter</fullName>
    </submittedName>
</protein>
<sequence length="281" mass="30667">MALNIWALTIVKWLGLGYPVAQLVFLRASIGFLLLLPSAWRWRDRFLHVHQLPLHVLRVALSALALSVSFFALSRLPFALVTAIGFTRPFVMMVMAAVFLSETIGPRRWIAAGIAFLGVVIAVDPGLVSFTWGLPAMGAAVFFGSAAVIVMRRLVSVPNIVLMVFYTAGLAILTAPFAIVAWVDIPANHLAPLLGIGLFSQGAQYCFLNAHRRADAGYLAILGYLSLILTTVVGYLVFDEIPSLRFGLGAVLIVGAALWITRAARSSRVSRWTDRFDTKEK</sequence>
<dbReference type="EMBL" id="PPCN01000003">
    <property type="protein sequence ID" value="POF32106.1"/>
    <property type="molecule type" value="Genomic_DNA"/>
</dbReference>
<dbReference type="PANTHER" id="PTHR22911:SF135">
    <property type="entry name" value="BLR4310 PROTEIN"/>
    <property type="match status" value="1"/>
</dbReference>
<dbReference type="Pfam" id="PF00892">
    <property type="entry name" value="EamA"/>
    <property type="match status" value="2"/>
</dbReference>
<gene>
    <name evidence="3" type="ORF">CLV41_10325</name>
</gene>
<feature type="transmembrane region" description="Helical" evidence="1">
    <location>
        <begin position="52"/>
        <end position="72"/>
    </location>
</feature>
<dbReference type="AlphaFoldDB" id="A0A2S3UWP9"/>
<organism evidence="3 4">
    <name type="scientific">Roseibium marinum</name>
    <dbReference type="NCBI Taxonomy" id="281252"/>
    <lineage>
        <taxon>Bacteria</taxon>
        <taxon>Pseudomonadati</taxon>
        <taxon>Pseudomonadota</taxon>
        <taxon>Alphaproteobacteria</taxon>
        <taxon>Hyphomicrobiales</taxon>
        <taxon>Stappiaceae</taxon>
        <taxon>Roseibium</taxon>
    </lineage>
</organism>
<feature type="transmembrane region" description="Helical" evidence="1">
    <location>
        <begin position="109"/>
        <end position="128"/>
    </location>
</feature>
<evidence type="ECO:0000313" key="4">
    <source>
        <dbReference type="Proteomes" id="UP000236959"/>
    </source>
</evidence>
<feature type="transmembrane region" description="Helical" evidence="1">
    <location>
        <begin position="244"/>
        <end position="261"/>
    </location>
</feature>
<reference evidence="3 4" key="1">
    <citation type="submission" date="2018-01" db="EMBL/GenBank/DDBJ databases">
        <title>Genomic Encyclopedia of Archaeal and Bacterial Type Strains, Phase II (KMG-II): from individual species to whole genera.</title>
        <authorList>
            <person name="Goeker M."/>
        </authorList>
    </citation>
    <scope>NUCLEOTIDE SEQUENCE [LARGE SCALE GENOMIC DNA]</scope>
    <source>
        <strain evidence="3 4">DSM 17023</strain>
    </source>
</reference>
<keyword evidence="1" id="KW-0472">Membrane</keyword>
<evidence type="ECO:0000256" key="1">
    <source>
        <dbReference type="SAM" id="Phobius"/>
    </source>
</evidence>
<accession>A0A2S3UWP9</accession>
<evidence type="ECO:0000259" key="2">
    <source>
        <dbReference type="Pfam" id="PF00892"/>
    </source>
</evidence>
<feature type="transmembrane region" description="Helical" evidence="1">
    <location>
        <begin position="219"/>
        <end position="238"/>
    </location>
</feature>
<evidence type="ECO:0000313" key="3">
    <source>
        <dbReference type="EMBL" id="POF32106.1"/>
    </source>
</evidence>
<proteinExistence type="predicted"/>
<feature type="domain" description="EamA" evidence="2">
    <location>
        <begin position="7"/>
        <end position="122"/>
    </location>
</feature>
<dbReference type="InterPro" id="IPR000620">
    <property type="entry name" value="EamA_dom"/>
</dbReference>
<name>A0A2S3UWP9_9HYPH</name>
<feature type="domain" description="EamA" evidence="2">
    <location>
        <begin position="135"/>
        <end position="261"/>
    </location>
</feature>
<dbReference type="OrthoDB" id="8478503at2"/>
<feature type="transmembrane region" description="Helical" evidence="1">
    <location>
        <begin position="163"/>
        <end position="183"/>
    </location>
</feature>
<feature type="transmembrane region" description="Helical" evidence="1">
    <location>
        <begin position="189"/>
        <end position="207"/>
    </location>
</feature>
<keyword evidence="1" id="KW-0812">Transmembrane</keyword>
<dbReference type="GO" id="GO:0016020">
    <property type="term" value="C:membrane"/>
    <property type="evidence" value="ECO:0007669"/>
    <property type="project" value="InterPro"/>
</dbReference>
<feature type="transmembrane region" description="Helical" evidence="1">
    <location>
        <begin position="78"/>
        <end position="100"/>
    </location>
</feature>
<keyword evidence="4" id="KW-1185">Reference proteome</keyword>
<comment type="caution">
    <text evidence="3">The sequence shown here is derived from an EMBL/GenBank/DDBJ whole genome shotgun (WGS) entry which is preliminary data.</text>
</comment>
<dbReference type="Proteomes" id="UP000236959">
    <property type="component" value="Unassembled WGS sequence"/>
</dbReference>
<feature type="transmembrane region" description="Helical" evidence="1">
    <location>
        <begin position="20"/>
        <end position="40"/>
    </location>
</feature>
<feature type="transmembrane region" description="Helical" evidence="1">
    <location>
        <begin position="134"/>
        <end position="151"/>
    </location>
</feature>
<dbReference type="InterPro" id="IPR037185">
    <property type="entry name" value="EmrE-like"/>
</dbReference>
<dbReference type="SUPFAM" id="SSF103481">
    <property type="entry name" value="Multidrug resistance efflux transporter EmrE"/>
    <property type="match status" value="2"/>
</dbReference>
<keyword evidence="1" id="KW-1133">Transmembrane helix</keyword>